<gene>
    <name evidence="2" type="ORF">QF034_003400</name>
</gene>
<accession>A0ABU0QP47</accession>
<comment type="caution">
    <text evidence="2">The sequence shown here is derived from an EMBL/GenBank/DDBJ whole genome shotgun (WGS) entry which is preliminary data.</text>
</comment>
<evidence type="ECO:0000313" key="2">
    <source>
        <dbReference type="EMBL" id="MDQ0749169.1"/>
    </source>
</evidence>
<keyword evidence="3" id="KW-1185">Reference proteome</keyword>
<evidence type="ECO:0000256" key="1">
    <source>
        <dbReference type="SAM" id="MobiDB-lite"/>
    </source>
</evidence>
<proteinExistence type="predicted"/>
<protein>
    <recommendedName>
        <fullName evidence="4">DUF317 domain-containing protein</fullName>
    </recommendedName>
</protein>
<reference evidence="2 3" key="1">
    <citation type="submission" date="2023-07" db="EMBL/GenBank/DDBJ databases">
        <title>Comparative genomics of wheat-associated soil bacteria to identify genetic determinants of phenazine resistance.</title>
        <authorList>
            <person name="Mouncey N."/>
        </authorList>
    </citation>
    <scope>NUCLEOTIDE SEQUENCE [LARGE SCALE GENOMIC DNA]</scope>
    <source>
        <strain evidence="2 3">B3I12</strain>
    </source>
</reference>
<dbReference type="Proteomes" id="UP001232755">
    <property type="component" value="Unassembled WGS sequence"/>
</dbReference>
<name>A0ABU0QP47_9ACTN</name>
<sequence>MMHESEDIEQERSRLSHGSASEDAPPVLCAFDLRTSCPVDEFGLRVRSVLDPALHLALSQPFEGEDLPVGGIPDWFVAAGRGGTGPVPDFAARGRERYTAAVGQGPWDVQEWLYQFDPESEFRGWAWWHLTRSGDRRARIWVDSWGESFFACDELRWLAYVSGAEDVSGPALVKSAALVIPEHISPGGA</sequence>
<evidence type="ECO:0008006" key="4">
    <source>
        <dbReference type="Google" id="ProtNLM"/>
    </source>
</evidence>
<dbReference type="RefSeq" id="WP_307175786.1">
    <property type="nucleotide sequence ID" value="NZ_JAUSYP010000001.1"/>
</dbReference>
<organism evidence="2 3">
    <name type="scientific">Streptomyces africanus</name>
    <dbReference type="NCBI Taxonomy" id="231024"/>
    <lineage>
        <taxon>Bacteria</taxon>
        <taxon>Bacillati</taxon>
        <taxon>Actinomycetota</taxon>
        <taxon>Actinomycetes</taxon>
        <taxon>Kitasatosporales</taxon>
        <taxon>Streptomycetaceae</taxon>
        <taxon>Streptomyces</taxon>
    </lineage>
</organism>
<feature type="compositionally biased region" description="Basic and acidic residues" evidence="1">
    <location>
        <begin position="1"/>
        <end position="14"/>
    </location>
</feature>
<feature type="region of interest" description="Disordered" evidence="1">
    <location>
        <begin position="1"/>
        <end position="22"/>
    </location>
</feature>
<dbReference type="EMBL" id="JAUSYP010000001">
    <property type="protein sequence ID" value="MDQ0749169.1"/>
    <property type="molecule type" value="Genomic_DNA"/>
</dbReference>
<evidence type="ECO:0000313" key="3">
    <source>
        <dbReference type="Proteomes" id="UP001232755"/>
    </source>
</evidence>